<evidence type="ECO:0000256" key="1">
    <source>
        <dbReference type="ARBA" id="ARBA00010945"/>
    </source>
</evidence>
<keyword evidence="3" id="KW-0548">Nucleotidyltransferase</keyword>
<dbReference type="SUPFAM" id="SSF56672">
    <property type="entry name" value="DNA/RNA polymerases"/>
    <property type="match status" value="1"/>
</dbReference>
<dbReference type="EMBL" id="JAFLVX010000009">
    <property type="protein sequence ID" value="MBO0475983.1"/>
    <property type="molecule type" value="Genomic_DNA"/>
</dbReference>
<evidence type="ECO:0000256" key="4">
    <source>
        <dbReference type="ARBA" id="ARBA00022705"/>
    </source>
</evidence>
<reference evidence="7 8" key="1">
    <citation type="submission" date="2021-03" db="EMBL/GenBank/DDBJ databases">
        <title>Enterococcal diversity collection.</title>
        <authorList>
            <person name="Gilmore M.S."/>
            <person name="Schwartzman J."/>
            <person name="Van Tyne D."/>
            <person name="Martin M."/>
            <person name="Earl A.M."/>
            <person name="Manson A.L."/>
            <person name="Straub T."/>
            <person name="Salamzade R."/>
            <person name="Saavedra J."/>
            <person name="Lebreton F."/>
            <person name="Prichula J."/>
            <person name="Schaufler K."/>
            <person name="Gaca A."/>
            <person name="Sgardioli B."/>
            <person name="Wagenaar J."/>
            <person name="Strong T."/>
        </authorList>
    </citation>
    <scope>NUCLEOTIDE SEQUENCE [LARGE SCALE GENOMIC DNA]</scope>
    <source>
        <strain evidence="7 8">DIV0080</strain>
    </source>
</reference>
<dbReference type="PANTHER" id="PTHR11076:SF35">
    <property type="entry name" value="DNA REPAIR PROTEIN HOMOLOG YOBH"/>
    <property type="match status" value="1"/>
</dbReference>
<evidence type="ECO:0000256" key="5">
    <source>
        <dbReference type="ARBA" id="ARBA00022932"/>
    </source>
</evidence>
<dbReference type="CDD" id="cd01700">
    <property type="entry name" value="PolY_Pol_V_umuC"/>
    <property type="match status" value="1"/>
</dbReference>
<dbReference type="SUPFAM" id="SSF100879">
    <property type="entry name" value="Lesion bypass DNA polymerase (Y-family), little finger domain"/>
    <property type="match status" value="1"/>
</dbReference>
<keyword evidence="5" id="KW-0808">Transferase</keyword>
<evidence type="ECO:0000313" key="7">
    <source>
        <dbReference type="EMBL" id="MBO0475983.1"/>
    </source>
</evidence>
<name>A0ABS3HS50_9ENTE</name>
<keyword evidence="5" id="KW-0239">DNA-directed DNA polymerase</keyword>
<dbReference type="InterPro" id="IPR043502">
    <property type="entry name" value="DNA/RNA_pol_sf"/>
</dbReference>
<organism evidence="7 8">
    <name type="scientific">Candidatus Vagococcus giribetii</name>
    <dbReference type="NCBI Taxonomy" id="2230876"/>
    <lineage>
        <taxon>Bacteria</taxon>
        <taxon>Bacillati</taxon>
        <taxon>Bacillota</taxon>
        <taxon>Bacilli</taxon>
        <taxon>Lactobacillales</taxon>
        <taxon>Enterococcaceae</taxon>
        <taxon>Vagococcus</taxon>
    </lineage>
</organism>
<dbReference type="RefSeq" id="WP_206964832.1">
    <property type="nucleotide sequence ID" value="NZ_JAFLVX010000009.1"/>
</dbReference>
<comment type="caution">
    <text evidence="7">The sequence shown here is derived from an EMBL/GenBank/DDBJ whole genome shotgun (WGS) entry which is preliminary data.</text>
</comment>
<dbReference type="Proteomes" id="UP000664857">
    <property type="component" value="Unassembled WGS sequence"/>
</dbReference>
<sequence length="438" mass="49782">MPLNREQYFNYEKEKRDDMLCIDMKSFYASVECVERDLDPLKTLLVVMSGEQSSGGLVLSSSPMAKTELGITNVTRNYDVPKDSRLLVVPPRMNLYIEKNLLINAIFRRYVGDEDILVYSIDETFVRLNASKRLFGLSTYEFARRFQQDIFRETGLYCTIGIGDNMLLSKLALDNEAKRNLDMIATWHYEDVPQTVWKIKKMTDFWGINKRTEKRLNNKGIYSIEELAYSDFFSMKASMGLIGAQLVAHAWGIDRADISETYVPKSKSIGNSQVLMRDYTNVSEIKIVIREMADQVATRLRHRGKLAGCVQLSVGYSRNEIEAGFSRQMSIPATNDSDLLSGYCLQLFDTFYTQKTVRNLSVSYSKLTDSQHLQLNLFDEPEEMIARVTLNATVDKIRRRYGFEAIVHGSSHLEGATAIKRASLVGGHAGGNDGLIYD</sequence>
<dbReference type="InterPro" id="IPR001126">
    <property type="entry name" value="UmuC"/>
</dbReference>
<dbReference type="Gene3D" id="3.30.70.270">
    <property type="match status" value="1"/>
</dbReference>
<dbReference type="Pfam" id="PF11799">
    <property type="entry name" value="IMS_C"/>
    <property type="match status" value="1"/>
</dbReference>
<dbReference type="InterPro" id="IPR017961">
    <property type="entry name" value="DNA_pol_Y-fam_little_finger"/>
</dbReference>
<dbReference type="InterPro" id="IPR043128">
    <property type="entry name" value="Rev_trsase/Diguanyl_cyclase"/>
</dbReference>
<feature type="domain" description="UmuC" evidence="6">
    <location>
        <begin position="19"/>
        <end position="209"/>
    </location>
</feature>
<evidence type="ECO:0000313" key="8">
    <source>
        <dbReference type="Proteomes" id="UP000664857"/>
    </source>
</evidence>
<dbReference type="InterPro" id="IPR050116">
    <property type="entry name" value="DNA_polymerase-Y"/>
</dbReference>
<accession>A0ABS3HS50</accession>
<gene>
    <name evidence="7" type="ORF">DOK76_02800</name>
</gene>
<dbReference type="PROSITE" id="PS50173">
    <property type="entry name" value="UMUC"/>
    <property type="match status" value="1"/>
</dbReference>
<dbReference type="Gene3D" id="3.40.1170.60">
    <property type="match status" value="1"/>
</dbReference>
<keyword evidence="2" id="KW-0515">Mutator protein</keyword>
<evidence type="ECO:0000259" key="6">
    <source>
        <dbReference type="PROSITE" id="PS50173"/>
    </source>
</evidence>
<dbReference type="InterPro" id="IPR036775">
    <property type="entry name" value="DNA_pol_Y-fam_lit_finger_sf"/>
</dbReference>
<dbReference type="Gene3D" id="1.10.150.20">
    <property type="entry name" value="5' to 3' exonuclease, C-terminal subdomain"/>
    <property type="match status" value="1"/>
</dbReference>
<protein>
    <submittedName>
        <fullName evidence="7">Y-family DNA polymerase</fullName>
    </submittedName>
</protein>
<proteinExistence type="inferred from homology"/>
<comment type="similarity">
    <text evidence="1">Belongs to the DNA polymerase type-Y family.</text>
</comment>
<evidence type="ECO:0000256" key="2">
    <source>
        <dbReference type="ARBA" id="ARBA00022457"/>
    </source>
</evidence>
<dbReference type="Gene3D" id="3.30.1490.100">
    <property type="entry name" value="DNA polymerase, Y-family, little finger domain"/>
    <property type="match status" value="1"/>
</dbReference>
<evidence type="ECO:0000256" key="3">
    <source>
        <dbReference type="ARBA" id="ARBA00022695"/>
    </source>
</evidence>
<keyword evidence="4" id="KW-0235">DNA replication</keyword>
<keyword evidence="8" id="KW-1185">Reference proteome</keyword>
<dbReference type="Pfam" id="PF00817">
    <property type="entry name" value="IMS"/>
    <property type="match status" value="1"/>
</dbReference>
<dbReference type="PANTHER" id="PTHR11076">
    <property type="entry name" value="DNA REPAIR POLYMERASE UMUC / TRANSFERASE FAMILY MEMBER"/>
    <property type="match status" value="1"/>
</dbReference>